<protein>
    <submittedName>
        <fullName evidence="1">Putative orphan protein</fullName>
    </submittedName>
</protein>
<name>Q1MYD1_9GAMM</name>
<reference evidence="1 2" key="1">
    <citation type="submission" date="2006-03" db="EMBL/GenBank/DDBJ databases">
        <authorList>
            <person name="Pinhassi J."/>
            <person name="Pedros-Alio C."/>
            <person name="Ferriera S."/>
            <person name="Johnson J."/>
            <person name="Kravitz S."/>
            <person name="Halpern A."/>
            <person name="Remington K."/>
            <person name="Beeson K."/>
            <person name="Tran B."/>
            <person name="Rogers Y.-H."/>
            <person name="Friedman R."/>
            <person name="Venter J.C."/>
        </authorList>
    </citation>
    <scope>NUCLEOTIDE SEQUENCE [LARGE SCALE GENOMIC DNA]</scope>
    <source>
        <strain evidence="1 2">RED65</strain>
    </source>
</reference>
<dbReference type="AlphaFoldDB" id="Q1MYD1"/>
<gene>
    <name evidence="1" type="ORF">RED65_02293</name>
</gene>
<accession>Q1MYD1</accession>
<organism evidence="1 2">
    <name type="scientific">Bermanella marisrubri</name>
    <dbReference type="NCBI Taxonomy" id="207949"/>
    <lineage>
        <taxon>Bacteria</taxon>
        <taxon>Pseudomonadati</taxon>
        <taxon>Pseudomonadota</taxon>
        <taxon>Gammaproteobacteria</taxon>
        <taxon>Oceanospirillales</taxon>
        <taxon>Oceanospirillaceae</taxon>
        <taxon>Bermanella</taxon>
    </lineage>
</organism>
<proteinExistence type="predicted"/>
<dbReference type="RefSeq" id="WP_007019315.1">
    <property type="nucleotide sequence ID" value="NZ_CH724123.1"/>
</dbReference>
<sequence length="238" mass="26992">MSTRLIQDDFECLKEFVSEYRLPNEDNVEYFNNLKRTHKVYFSVLELHSICKGMGPFKSNMDSTFVKYLGESISELGSSLFVSLHGCYKGSDQILRSSIENFLKAFGSTVHSDITSIKNTYEVIDKSGDAEVFKTKEIKEKYYRLKDLYSTLCASVHTATESNMQNVGALGHFPYFDADSSAQFVNNYIAVSNAILDILCWSIRTEYSKVHYQSKDIIQASLSKKIKLMIYSGDASLA</sequence>
<dbReference type="OrthoDB" id="7069311at2"/>
<dbReference type="Proteomes" id="UP000004263">
    <property type="component" value="Unassembled WGS sequence"/>
</dbReference>
<comment type="caution">
    <text evidence="1">The sequence shown here is derived from an EMBL/GenBank/DDBJ whole genome shotgun (WGS) entry which is preliminary data.</text>
</comment>
<dbReference type="HOGENOM" id="CLU_099020_0_0_6"/>
<keyword evidence="2" id="KW-1185">Reference proteome</keyword>
<dbReference type="STRING" id="207949.RED65_02293"/>
<evidence type="ECO:0000313" key="2">
    <source>
        <dbReference type="Proteomes" id="UP000004263"/>
    </source>
</evidence>
<evidence type="ECO:0000313" key="1">
    <source>
        <dbReference type="EMBL" id="EAT11014.1"/>
    </source>
</evidence>
<dbReference type="EMBL" id="AAQH01000026">
    <property type="protein sequence ID" value="EAT11014.1"/>
    <property type="molecule type" value="Genomic_DNA"/>
</dbReference>